<keyword evidence="1" id="KW-0472">Membrane</keyword>
<protein>
    <submittedName>
        <fullName evidence="2">Uncharacterized protein</fullName>
    </submittedName>
</protein>
<feature type="transmembrane region" description="Helical" evidence="1">
    <location>
        <begin position="166"/>
        <end position="184"/>
    </location>
</feature>
<dbReference type="Proteomes" id="UP000017404">
    <property type="component" value="Unassembled WGS sequence"/>
</dbReference>
<keyword evidence="1" id="KW-0812">Transmembrane</keyword>
<dbReference type="AlphaFoldDB" id="V2V6G4"/>
<evidence type="ECO:0000313" key="2">
    <source>
        <dbReference type="EMBL" id="ESK56500.1"/>
    </source>
</evidence>
<dbReference type="STRING" id="202955.GCA_000759995_01225"/>
<reference evidence="2 3" key="1">
    <citation type="submission" date="2013-10" db="EMBL/GenBank/DDBJ databases">
        <title>The Genome Sequence of Acinetobacter tjernbergiae CIP107465.</title>
        <authorList>
            <consortium name="The Broad Institute Genomics Platform"/>
            <consortium name="The Broad Institute Genome Sequencing Center for Infectious Disease"/>
            <person name="Cerqueira G."/>
            <person name="Feldgarden M."/>
            <person name="Courvalin P."/>
            <person name="Grillot-Courvalin C."/>
            <person name="Clermont D."/>
            <person name="Rocha E."/>
            <person name="Yoon E.-J."/>
            <person name="Nemec A."/>
            <person name="Young S.K."/>
            <person name="Zeng Q."/>
            <person name="Gargeya S."/>
            <person name="Fitzgerald M."/>
            <person name="Abouelleil A."/>
            <person name="Alvarado L."/>
            <person name="Berlin A.M."/>
            <person name="Chapman S.B."/>
            <person name="Gainer-Dewar J."/>
            <person name="Goldberg J."/>
            <person name="Gnerre S."/>
            <person name="Griggs A."/>
            <person name="Gujja S."/>
            <person name="Hansen M."/>
            <person name="Howarth C."/>
            <person name="Imamovic A."/>
            <person name="Ireland A."/>
            <person name="Larimer J."/>
            <person name="McCowan C."/>
            <person name="Murphy C."/>
            <person name="Pearson M."/>
            <person name="Poon T.W."/>
            <person name="Priest M."/>
            <person name="Roberts A."/>
            <person name="Saif S."/>
            <person name="Shea T."/>
            <person name="Sykes S."/>
            <person name="Wortman J."/>
            <person name="Nusbaum C."/>
            <person name="Birren B."/>
        </authorList>
    </citation>
    <scope>NUCLEOTIDE SEQUENCE [LARGE SCALE GENOMIC DNA]</scope>
    <source>
        <strain evidence="2 3">CIP 107465</strain>
    </source>
</reference>
<dbReference type="EMBL" id="AYEV01000008">
    <property type="protein sequence ID" value="ESK56500.1"/>
    <property type="molecule type" value="Genomic_DNA"/>
</dbReference>
<organism evidence="2 3">
    <name type="scientific">Acinetobacter tjernbergiae DSM 14971 = CIP 107465</name>
    <dbReference type="NCBI Taxonomy" id="1120928"/>
    <lineage>
        <taxon>Bacteria</taxon>
        <taxon>Pseudomonadati</taxon>
        <taxon>Pseudomonadota</taxon>
        <taxon>Gammaproteobacteria</taxon>
        <taxon>Moraxellales</taxon>
        <taxon>Moraxellaceae</taxon>
        <taxon>Acinetobacter</taxon>
    </lineage>
</organism>
<comment type="caution">
    <text evidence="2">The sequence shown here is derived from an EMBL/GenBank/DDBJ whole genome shotgun (WGS) entry which is preliminary data.</text>
</comment>
<dbReference type="RefSeq" id="WP_018678906.1">
    <property type="nucleotide sequence ID" value="NZ_AYEV01000008.1"/>
</dbReference>
<keyword evidence="3" id="KW-1185">Reference proteome</keyword>
<proteinExistence type="predicted"/>
<evidence type="ECO:0000313" key="3">
    <source>
        <dbReference type="Proteomes" id="UP000017404"/>
    </source>
</evidence>
<sequence>MSINPIELLRQKVSSVLLNTPDGLAKEKSVLLSKFYPIFLSILVTKPNLIQKLKYVIVPSLSDLLEQNDQAKNVLLTNLVSGRLTTFEAEQIINQAIPKCLAALTSEAGNDTPSIIHYLEQYADSIRAYVSEWAVALLTPLGLITSLSASESNLINTTELVGYKNYLLLFIFGFTALVLFILWLL</sequence>
<name>V2V6G4_9GAMM</name>
<accession>V2V6G4</accession>
<gene>
    <name evidence="2" type="ORF">F990_01061</name>
</gene>
<evidence type="ECO:0000256" key="1">
    <source>
        <dbReference type="SAM" id="Phobius"/>
    </source>
</evidence>
<dbReference type="eggNOG" id="COG2885">
    <property type="taxonomic scope" value="Bacteria"/>
</dbReference>
<dbReference type="PATRIC" id="fig|1120928.5.peg.1086"/>
<keyword evidence="1" id="KW-1133">Transmembrane helix</keyword>